<dbReference type="GO" id="GO:0140359">
    <property type="term" value="F:ABC-type transporter activity"/>
    <property type="evidence" value="ECO:0007669"/>
    <property type="project" value="InterPro"/>
</dbReference>
<comment type="subcellular location">
    <subcellularLocation>
        <location evidence="1">Cell inner membrane</location>
        <topology evidence="1">Multi-pass membrane protein</topology>
    </subcellularLocation>
    <subcellularLocation>
        <location evidence="10">Cell membrane</location>
        <topology evidence="10">Multi-pass membrane protein</topology>
    </subcellularLocation>
</comment>
<accession>A0A918WYN9</accession>
<name>A0A918WYN9_9ACTN</name>
<dbReference type="GO" id="GO:0015920">
    <property type="term" value="P:lipopolysaccharide transport"/>
    <property type="evidence" value="ECO:0007669"/>
    <property type="project" value="TreeGrafter"/>
</dbReference>
<evidence type="ECO:0000256" key="10">
    <source>
        <dbReference type="RuleBase" id="RU361157"/>
    </source>
</evidence>
<dbReference type="PROSITE" id="PS51012">
    <property type="entry name" value="ABC_TM2"/>
    <property type="match status" value="1"/>
</dbReference>
<evidence type="ECO:0000259" key="11">
    <source>
        <dbReference type="PROSITE" id="PS51012"/>
    </source>
</evidence>
<keyword evidence="3 10" id="KW-0813">Transport</keyword>
<dbReference type="InterPro" id="IPR047817">
    <property type="entry name" value="ABC2_TM_bact-type"/>
</dbReference>
<keyword evidence="4 10" id="KW-1003">Cell membrane</keyword>
<evidence type="ECO:0000256" key="4">
    <source>
        <dbReference type="ARBA" id="ARBA00022475"/>
    </source>
</evidence>
<dbReference type="AlphaFoldDB" id="A0A918WYN9"/>
<sequence>MATSTAPPRPLPPDLTAYALAHGLTVSGARPGLRQYVHQLWSRRHFVAAFATARLTAQYSGARLGQLWQVLTPLLNAAVYYFVFGELMHTKDDVSDFVPFLVTGVFVWSFTQSTLMAGARAISGNLGLVRALHFPRAALPVSYALQQLQQLLISLGVLAAVLVCCGQLPRPSWLLVVPALALQTLFNTGVALVLARLAARTPDLAQLLPFLLRTWMYTSGVMWSVAQLVRGDSVPGVVRVLLECNPAAVYIALVRYALIDSYGTAQLPAHVWALAAAWALVAGAGGFVHFWRAEERYGRG</sequence>
<feature type="transmembrane region" description="Helical" evidence="10">
    <location>
        <begin position="143"/>
        <end position="166"/>
    </location>
</feature>
<protein>
    <recommendedName>
        <fullName evidence="10">Transport permease protein</fullName>
    </recommendedName>
</protein>
<feature type="transmembrane region" description="Helical" evidence="10">
    <location>
        <begin position="97"/>
        <end position="123"/>
    </location>
</feature>
<comment type="similarity">
    <text evidence="2 10">Belongs to the ABC-2 integral membrane protein family.</text>
</comment>
<evidence type="ECO:0000256" key="5">
    <source>
        <dbReference type="ARBA" id="ARBA00022519"/>
    </source>
</evidence>
<comment type="caution">
    <text evidence="12">The sequence shown here is derived from an EMBL/GenBank/DDBJ whole genome shotgun (WGS) entry which is preliminary data.</text>
</comment>
<keyword evidence="5" id="KW-0997">Cell inner membrane</keyword>
<dbReference type="EMBL" id="BMVC01000006">
    <property type="protein sequence ID" value="GHC96155.1"/>
    <property type="molecule type" value="Genomic_DNA"/>
</dbReference>
<keyword evidence="6 10" id="KW-0812">Transmembrane</keyword>
<evidence type="ECO:0000256" key="9">
    <source>
        <dbReference type="ARBA" id="ARBA00023251"/>
    </source>
</evidence>
<evidence type="ECO:0000256" key="1">
    <source>
        <dbReference type="ARBA" id="ARBA00004429"/>
    </source>
</evidence>
<evidence type="ECO:0000256" key="7">
    <source>
        <dbReference type="ARBA" id="ARBA00022989"/>
    </source>
</evidence>
<dbReference type="Pfam" id="PF01061">
    <property type="entry name" value="ABC2_membrane"/>
    <property type="match status" value="1"/>
</dbReference>
<keyword evidence="8 10" id="KW-0472">Membrane</keyword>
<feature type="transmembrane region" description="Helical" evidence="10">
    <location>
        <begin position="240"/>
        <end position="259"/>
    </location>
</feature>
<feature type="domain" description="ABC transmembrane type-2" evidence="11">
    <location>
        <begin position="64"/>
        <end position="293"/>
    </location>
</feature>
<gene>
    <name evidence="12" type="ORF">GCM10010334_36290</name>
</gene>
<feature type="transmembrane region" description="Helical" evidence="10">
    <location>
        <begin position="207"/>
        <end position="228"/>
    </location>
</feature>
<dbReference type="InterPro" id="IPR000412">
    <property type="entry name" value="ABC_2_transport"/>
</dbReference>
<reference evidence="12" key="1">
    <citation type="journal article" date="2014" name="Int. J. Syst. Evol. Microbiol.">
        <title>Complete genome sequence of Corynebacterium casei LMG S-19264T (=DSM 44701T), isolated from a smear-ripened cheese.</title>
        <authorList>
            <consortium name="US DOE Joint Genome Institute (JGI-PGF)"/>
            <person name="Walter F."/>
            <person name="Albersmeier A."/>
            <person name="Kalinowski J."/>
            <person name="Ruckert C."/>
        </authorList>
    </citation>
    <scope>NUCLEOTIDE SEQUENCE</scope>
    <source>
        <strain evidence="12">JCM 4637</strain>
    </source>
</reference>
<dbReference type="GO" id="GO:0043190">
    <property type="term" value="C:ATP-binding cassette (ABC) transporter complex"/>
    <property type="evidence" value="ECO:0007669"/>
    <property type="project" value="InterPro"/>
</dbReference>
<reference evidence="12" key="2">
    <citation type="submission" date="2020-09" db="EMBL/GenBank/DDBJ databases">
        <authorList>
            <person name="Sun Q."/>
            <person name="Ohkuma M."/>
        </authorList>
    </citation>
    <scope>NUCLEOTIDE SEQUENCE</scope>
    <source>
        <strain evidence="12">JCM 4637</strain>
    </source>
</reference>
<evidence type="ECO:0000313" key="13">
    <source>
        <dbReference type="Proteomes" id="UP000638353"/>
    </source>
</evidence>
<evidence type="ECO:0000256" key="3">
    <source>
        <dbReference type="ARBA" id="ARBA00022448"/>
    </source>
</evidence>
<evidence type="ECO:0000256" key="8">
    <source>
        <dbReference type="ARBA" id="ARBA00023136"/>
    </source>
</evidence>
<evidence type="ECO:0000313" key="12">
    <source>
        <dbReference type="EMBL" id="GHC96155.1"/>
    </source>
</evidence>
<proteinExistence type="inferred from homology"/>
<feature type="transmembrane region" description="Helical" evidence="10">
    <location>
        <begin position="67"/>
        <end position="85"/>
    </location>
</feature>
<dbReference type="GO" id="GO:0046677">
    <property type="term" value="P:response to antibiotic"/>
    <property type="evidence" value="ECO:0007669"/>
    <property type="project" value="UniProtKB-KW"/>
</dbReference>
<dbReference type="PANTHER" id="PTHR30413">
    <property type="entry name" value="INNER MEMBRANE TRANSPORT PERMEASE"/>
    <property type="match status" value="1"/>
</dbReference>
<dbReference type="PRINTS" id="PR00164">
    <property type="entry name" value="ABC2TRNSPORT"/>
</dbReference>
<feature type="transmembrane region" description="Helical" evidence="10">
    <location>
        <begin position="173"/>
        <end position="195"/>
    </location>
</feature>
<organism evidence="12 13">
    <name type="scientific">Streptomyces finlayi</name>
    <dbReference type="NCBI Taxonomy" id="67296"/>
    <lineage>
        <taxon>Bacteria</taxon>
        <taxon>Bacillati</taxon>
        <taxon>Actinomycetota</taxon>
        <taxon>Actinomycetes</taxon>
        <taxon>Kitasatosporales</taxon>
        <taxon>Streptomycetaceae</taxon>
        <taxon>Streptomyces</taxon>
    </lineage>
</organism>
<dbReference type="PANTHER" id="PTHR30413:SF8">
    <property type="entry name" value="TRANSPORT PERMEASE PROTEIN"/>
    <property type="match status" value="1"/>
</dbReference>
<evidence type="ECO:0000256" key="6">
    <source>
        <dbReference type="ARBA" id="ARBA00022692"/>
    </source>
</evidence>
<dbReference type="InterPro" id="IPR013525">
    <property type="entry name" value="ABC2_TM"/>
</dbReference>
<keyword evidence="9" id="KW-0046">Antibiotic resistance</keyword>
<dbReference type="RefSeq" id="WP_189823926.1">
    <property type="nucleotide sequence ID" value="NZ_BMVC01000006.1"/>
</dbReference>
<feature type="transmembrane region" description="Helical" evidence="10">
    <location>
        <begin position="271"/>
        <end position="291"/>
    </location>
</feature>
<evidence type="ECO:0000256" key="2">
    <source>
        <dbReference type="ARBA" id="ARBA00007783"/>
    </source>
</evidence>
<keyword evidence="7 10" id="KW-1133">Transmembrane helix</keyword>
<dbReference type="Proteomes" id="UP000638353">
    <property type="component" value="Unassembled WGS sequence"/>
</dbReference>